<sequence>MKKQSRYIFVLFLVCLGVWSKAQFTTHKMLHAGYVYQNQSFGELGGRLLFLENDDMIYRVGAAALMGSANGEFAIMPKVQGDILLNFERGVDFYHAYYFLGGIEATNKYFAPKAGVTLFGIIDLTGGYAFPMDKKGINGKELKGLNINFTVNVPVVLLSELLKK</sequence>
<proteinExistence type="predicted"/>
<evidence type="ECO:0000313" key="1">
    <source>
        <dbReference type="EMBL" id="SNV44478.1"/>
    </source>
</evidence>
<gene>
    <name evidence="1" type="ORF">SAMEA4412677_01389</name>
</gene>
<accession>A0A239XEQ1</accession>
<dbReference type="EMBL" id="LT906465">
    <property type="protein sequence ID" value="SNV44478.1"/>
    <property type="molecule type" value="Genomic_DNA"/>
</dbReference>
<name>A0A239XEQ1_9FLAO</name>
<organism evidence="1 2">
    <name type="scientific">Chryseobacterium taklimakanense</name>
    <dbReference type="NCBI Taxonomy" id="536441"/>
    <lineage>
        <taxon>Bacteria</taxon>
        <taxon>Pseudomonadati</taxon>
        <taxon>Bacteroidota</taxon>
        <taxon>Flavobacteriia</taxon>
        <taxon>Flavobacteriales</taxon>
        <taxon>Weeksellaceae</taxon>
        <taxon>Chryseobacterium group</taxon>
        <taxon>Chryseobacterium</taxon>
    </lineage>
</organism>
<protein>
    <recommendedName>
        <fullName evidence="3">Outer membrane protein beta-barrel domain-containing protein</fullName>
    </recommendedName>
</protein>
<reference evidence="1 2" key="1">
    <citation type="submission" date="2017-06" db="EMBL/GenBank/DDBJ databases">
        <authorList>
            <consortium name="Pathogen Informatics"/>
        </authorList>
    </citation>
    <scope>NUCLEOTIDE SEQUENCE [LARGE SCALE GENOMIC DNA]</scope>
    <source>
        <strain evidence="1 2">NCTC13490</strain>
    </source>
</reference>
<dbReference type="KEGG" id="ctak:4412677_01389"/>
<dbReference type="RefSeq" id="WP_095071755.1">
    <property type="nucleotide sequence ID" value="NZ_LT906465.1"/>
</dbReference>
<keyword evidence="2" id="KW-1185">Reference proteome</keyword>
<evidence type="ECO:0008006" key="3">
    <source>
        <dbReference type="Google" id="ProtNLM"/>
    </source>
</evidence>
<dbReference type="Proteomes" id="UP000215196">
    <property type="component" value="Chromosome 1"/>
</dbReference>
<dbReference type="AlphaFoldDB" id="A0A239XEQ1"/>
<evidence type="ECO:0000313" key="2">
    <source>
        <dbReference type="Proteomes" id="UP000215196"/>
    </source>
</evidence>